<evidence type="ECO:0000313" key="6">
    <source>
        <dbReference type="Proteomes" id="UP000718564"/>
    </source>
</evidence>
<evidence type="ECO:0000313" key="5">
    <source>
        <dbReference type="EMBL" id="NMG22720.1"/>
    </source>
</evidence>
<comment type="caution">
    <text evidence="5">The sequence shown here is derived from an EMBL/GenBank/DDBJ whole genome shotgun (WGS) entry which is preliminary data.</text>
</comment>
<keyword evidence="3" id="KW-0812">Transmembrane</keyword>
<keyword evidence="6" id="KW-1185">Reference proteome</keyword>
<evidence type="ECO:0000256" key="1">
    <source>
        <dbReference type="ARBA" id="ARBA00001954"/>
    </source>
</evidence>
<evidence type="ECO:0000256" key="3">
    <source>
        <dbReference type="SAM" id="Phobius"/>
    </source>
</evidence>
<proteinExistence type="inferred from homology"/>
<organism evidence="5 6">
    <name type="scientific">Brasilonema bromeliae SPC951</name>
    <dbReference type="NCBI Taxonomy" id="385972"/>
    <lineage>
        <taxon>Bacteria</taxon>
        <taxon>Bacillati</taxon>
        <taxon>Cyanobacteriota</taxon>
        <taxon>Cyanophyceae</taxon>
        <taxon>Nostocales</taxon>
        <taxon>Scytonemataceae</taxon>
        <taxon>Brasilonema</taxon>
        <taxon>Bromeliae group (in: Brasilonema)</taxon>
    </lineage>
</organism>
<keyword evidence="3" id="KW-0472">Membrane</keyword>
<feature type="domain" description="Fatty acid desaturase" evidence="4">
    <location>
        <begin position="129"/>
        <end position="224"/>
    </location>
</feature>
<evidence type="ECO:0000259" key="4">
    <source>
        <dbReference type="Pfam" id="PF00487"/>
    </source>
</evidence>
<dbReference type="InterPro" id="IPR054681">
    <property type="entry name" value="CrtW-like"/>
</dbReference>
<dbReference type="EMBL" id="QMEB01000302">
    <property type="protein sequence ID" value="NMG22720.1"/>
    <property type="molecule type" value="Genomic_DNA"/>
</dbReference>
<dbReference type="Proteomes" id="UP000718564">
    <property type="component" value="Unassembled WGS sequence"/>
</dbReference>
<sequence length="234" mass="27817">MVIALVIIATWLTSLILLLSVDISHFNILTLSLAVLWQAFLYTGLFITTHDAMHGVVFPRNNKINHFIGSLCLTLYGFLPYEKLLKKHWMHHHNPASEKDPDFHDGEHKNFFAWYFYFMKNYSSWGQMLIITIIYNFAYFIVHIPRTNLTFFWAIPALISSIQLFYFGTFLPHREPKDGYSEPHRAQTISYPVWWSFLTCYHFGYHEEHHESPHVPWWQLPDVHMLKRSKISQN</sequence>
<comment type="cofactor">
    <cofactor evidence="1">
        <name>Fe(2+)</name>
        <dbReference type="ChEBI" id="CHEBI:29033"/>
    </cofactor>
</comment>
<feature type="transmembrane region" description="Helical" evidence="3">
    <location>
        <begin position="64"/>
        <end position="81"/>
    </location>
</feature>
<feature type="transmembrane region" description="Helical" evidence="3">
    <location>
        <begin position="149"/>
        <end position="168"/>
    </location>
</feature>
<gene>
    <name evidence="5" type="ORF">DP116_26060</name>
</gene>
<reference evidence="5 6" key="1">
    <citation type="submission" date="2018-06" db="EMBL/GenBank/DDBJ databases">
        <title>Comparative genomics of Brasilonema spp. strains.</title>
        <authorList>
            <person name="Alvarenga D.O."/>
            <person name="Fiore M.F."/>
            <person name="Varani A.M."/>
        </authorList>
    </citation>
    <scope>NUCLEOTIDE SEQUENCE [LARGE SCALE GENOMIC DNA]</scope>
    <source>
        <strain evidence="5 6">SPC951</strain>
    </source>
</reference>
<keyword evidence="3" id="KW-1133">Transmembrane helix</keyword>
<dbReference type="InterPro" id="IPR005804">
    <property type="entry name" value="FA_desaturase_dom"/>
</dbReference>
<feature type="domain" description="Fatty acid desaturase" evidence="4">
    <location>
        <begin position="33"/>
        <end position="124"/>
    </location>
</feature>
<feature type="transmembrane region" description="Helical" evidence="3">
    <location>
        <begin position="28"/>
        <end position="52"/>
    </location>
</feature>
<accession>A0ABX1PDZ2</accession>
<protein>
    <submittedName>
        <fullName evidence="5">Beta-carotene ketolase</fullName>
    </submittedName>
</protein>
<evidence type="ECO:0000256" key="2">
    <source>
        <dbReference type="ARBA" id="ARBA00008749"/>
    </source>
</evidence>
<comment type="similarity">
    <text evidence="2">Belongs to the fatty acid desaturase type 2 family.</text>
</comment>
<feature type="transmembrane region" description="Helical" evidence="3">
    <location>
        <begin position="124"/>
        <end position="142"/>
    </location>
</feature>
<dbReference type="Pfam" id="PF00487">
    <property type="entry name" value="FA_desaturase"/>
    <property type="match status" value="2"/>
</dbReference>
<dbReference type="NCBIfam" id="NF045690">
    <property type="entry name" value="BCarotKetCrtW"/>
    <property type="match status" value="1"/>
</dbReference>
<name>A0ABX1PDZ2_9CYAN</name>